<dbReference type="EMBL" id="JBGMDY010000008">
    <property type="protein sequence ID" value="KAL2326421.1"/>
    <property type="molecule type" value="Genomic_DNA"/>
</dbReference>
<dbReference type="AlphaFoldDB" id="A0ABD1LSH8"/>
<evidence type="ECO:0000313" key="2">
    <source>
        <dbReference type="Proteomes" id="UP001603857"/>
    </source>
</evidence>
<name>A0ABD1LSH8_9FABA</name>
<protein>
    <submittedName>
        <fullName evidence="1">Uncharacterized protein</fullName>
    </submittedName>
</protein>
<evidence type="ECO:0000313" key="1">
    <source>
        <dbReference type="EMBL" id="KAL2326421.1"/>
    </source>
</evidence>
<comment type="caution">
    <text evidence="1">The sequence shown here is derived from an EMBL/GenBank/DDBJ whole genome shotgun (WGS) entry which is preliminary data.</text>
</comment>
<keyword evidence="2" id="KW-1185">Reference proteome</keyword>
<proteinExistence type="predicted"/>
<accession>A0ABD1LSH8</accession>
<sequence>MDDGMMEMTPIGDLFSLKWSLKWCEDDGDSGMFCLIDIWYSIMESSLKLLFEEYNGGRVLSSGFLLLGDVIAHVAKGDAEDINRVVSSAQKNEPAYDTLINSFN</sequence>
<reference evidence="1 2" key="1">
    <citation type="submission" date="2024-08" db="EMBL/GenBank/DDBJ databases">
        <title>Insights into the chromosomal genome structure of Flemingia macrophylla.</title>
        <authorList>
            <person name="Ding Y."/>
            <person name="Zhao Y."/>
            <person name="Bi W."/>
            <person name="Wu M."/>
            <person name="Zhao G."/>
            <person name="Gong Y."/>
            <person name="Li W."/>
            <person name="Zhang P."/>
        </authorList>
    </citation>
    <scope>NUCLEOTIDE SEQUENCE [LARGE SCALE GENOMIC DNA]</scope>
    <source>
        <strain evidence="1">DYQJB</strain>
        <tissue evidence="1">Leaf</tissue>
    </source>
</reference>
<organism evidence="1 2">
    <name type="scientific">Flemingia macrophylla</name>
    <dbReference type="NCBI Taxonomy" id="520843"/>
    <lineage>
        <taxon>Eukaryota</taxon>
        <taxon>Viridiplantae</taxon>
        <taxon>Streptophyta</taxon>
        <taxon>Embryophyta</taxon>
        <taxon>Tracheophyta</taxon>
        <taxon>Spermatophyta</taxon>
        <taxon>Magnoliopsida</taxon>
        <taxon>eudicotyledons</taxon>
        <taxon>Gunneridae</taxon>
        <taxon>Pentapetalae</taxon>
        <taxon>rosids</taxon>
        <taxon>fabids</taxon>
        <taxon>Fabales</taxon>
        <taxon>Fabaceae</taxon>
        <taxon>Papilionoideae</taxon>
        <taxon>50 kb inversion clade</taxon>
        <taxon>NPAAA clade</taxon>
        <taxon>indigoferoid/millettioid clade</taxon>
        <taxon>Phaseoleae</taxon>
        <taxon>Flemingia</taxon>
    </lineage>
</organism>
<gene>
    <name evidence="1" type="ORF">Fmac_025479</name>
</gene>
<dbReference type="Proteomes" id="UP001603857">
    <property type="component" value="Unassembled WGS sequence"/>
</dbReference>